<comment type="caution">
    <text evidence="1">The sequence shown here is derived from an EMBL/GenBank/DDBJ whole genome shotgun (WGS) entry which is preliminary data.</text>
</comment>
<evidence type="ECO:0008006" key="2">
    <source>
        <dbReference type="Google" id="ProtNLM"/>
    </source>
</evidence>
<sequence length="351" mass="38011">MNTRRTVVVVLLVLLAAFVWLKWPRSVRPAAPVPNATAQVQQKAGNSRAPAKDAQGRLLPVAPNAVPNAAQRQKDEAAEIEAYRKAFSAPIAFYGKVVDEKGNPVEGATAELDAADIPWGNSSRYQRITDAEGLFSIVGVQGAGLSVFVSKRGYYPTAESRRGFSYNGIKNDDDGAIPTHGAPAIFVLRKMGDTVSLVHLEPKSVRVVGDGTPVDVDLVTGAQNRGGSATVRVEVWSDNPTYGAKGPYGWKARVSVPGGGLMERTGEFDFEAPADGYAPSFETGMAQNAERWRDGLDRQFFARFPDGRLGRFILRLTTGGLFFRVESFINPTPGNRNLEFDPQKVVTASKR</sequence>
<accession>A0A1J5R5X6</accession>
<proteinExistence type="predicted"/>
<organism evidence="1">
    <name type="scientific">mine drainage metagenome</name>
    <dbReference type="NCBI Taxonomy" id="410659"/>
    <lineage>
        <taxon>unclassified sequences</taxon>
        <taxon>metagenomes</taxon>
        <taxon>ecological metagenomes</taxon>
    </lineage>
</organism>
<dbReference type="InterPro" id="IPR008969">
    <property type="entry name" value="CarboxyPept-like_regulatory"/>
</dbReference>
<protein>
    <recommendedName>
        <fullName evidence="2">Carboxypeptidase regulatory-like domain-containing protein</fullName>
    </recommendedName>
</protein>
<name>A0A1J5R5X6_9ZZZZ</name>
<evidence type="ECO:0000313" key="1">
    <source>
        <dbReference type="EMBL" id="OIQ83565.1"/>
    </source>
</evidence>
<dbReference type="AlphaFoldDB" id="A0A1J5R5X6"/>
<reference evidence="1" key="1">
    <citation type="submission" date="2016-10" db="EMBL/GenBank/DDBJ databases">
        <title>Sequence of Gallionella enrichment culture.</title>
        <authorList>
            <person name="Poehlein A."/>
            <person name="Muehling M."/>
            <person name="Daniel R."/>
        </authorList>
    </citation>
    <scope>NUCLEOTIDE SEQUENCE</scope>
</reference>
<dbReference type="EMBL" id="MLJW01000692">
    <property type="protein sequence ID" value="OIQ83565.1"/>
    <property type="molecule type" value="Genomic_DNA"/>
</dbReference>
<dbReference type="SUPFAM" id="SSF49464">
    <property type="entry name" value="Carboxypeptidase regulatory domain-like"/>
    <property type="match status" value="1"/>
</dbReference>
<gene>
    <name evidence="1" type="ORF">GALL_346420</name>
</gene>